<proteinExistence type="predicted"/>
<evidence type="ECO:0000313" key="1">
    <source>
        <dbReference type="EMBL" id="MFD2550882.1"/>
    </source>
</evidence>
<organism evidence="1 2">
    <name type="scientific">Bizionia sediminis</name>
    <dbReference type="NCBI Taxonomy" id="1737064"/>
    <lineage>
        <taxon>Bacteria</taxon>
        <taxon>Pseudomonadati</taxon>
        <taxon>Bacteroidota</taxon>
        <taxon>Flavobacteriia</taxon>
        <taxon>Flavobacteriales</taxon>
        <taxon>Flavobacteriaceae</taxon>
        <taxon>Bizionia</taxon>
    </lineage>
</organism>
<keyword evidence="2" id="KW-1185">Reference proteome</keyword>
<comment type="caution">
    <text evidence="1">The sequence shown here is derived from an EMBL/GenBank/DDBJ whole genome shotgun (WGS) entry which is preliminary data.</text>
</comment>
<name>A0ABW5KPX2_9FLAO</name>
<evidence type="ECO:0000313" key="2">
    <source>
        <dbReference type="Proteomes" id="UP001597472"/>
    </source>
</evidence>
<protein>
    <submittedName>
        <fullName evidence="1">Uncharacterized protein</fullName>
    </submittedName>
</protein>
<dbReference type="RefSeq" id="WP_376891818.1">
    <property type="nucleotide sequence ID" value="NZ_JBHULS010000001.1"/>
</dbReference>
<reference evidence="2" key="1">
    <citation type="journal article" date="2019" name="Int. J. Syst. Evol. Microbiol.">
        <title>The Global Catalogue of Microorganisms (GCM) 10K type strain sequencing project: providing services to taxonomists for standard genome sequencing and annotation.</title>
        <authorList>
            <consortium name="The Broad Institute Genomics Platform"/>
            <consortium name="The Broad Institute Genome Sequencing Center for Infectious Disease"/>
            <person name="Wu L."/>
            <person name="Ma J."/>
        </authorList>
    </citation>
    <scope>NUCLEOTIDE SEQUENCE [LARGE SCALE GENOMIC DNA]</scope>
    <source>
        <strain evidence="2">KCTC 42587</strain>
    </source>
</reference>
<sequence>MMTVGMVMYVKTQKQTHMGFYYLKHAIAAKVLSTDCYNPILVATSTRRTSYEFISGLSKTK</sequence>
<dbReference type="EMBL" id="JBHULS010000001">
    <property type="protein sequence ID" value="MFD2550882.1"/>
    <property type="molecule type" value="Genomic_DNA"/>
</dbReference>
<accession>A0ABW5KPX2</accession>
<gene>
    <name evidence="1" type="ORF">ACFSQP_03540</name>
</gene>
<dbReference type="Proteomes" id="UP001597472">
    <property type="component" value="Unassembled WGS sequence"/>
</dbReference>